<keyword evidence="1" id="KW-0812">Transmembrane</keyword>
<sequence>MEYNLKSRRDRNLALALVIMLIIAAISGLLAHRLYSDNRALTNALLNNRQLIILPMNANSEFGFVGERGDARYLRLMALSLVNLRLNISSETAEAAHKLLIAYACEGQKKVMEPALAAERKSIAMNEGSSVFYPNKIQVNADKGIVDVAGNLQFTYGMNDVRPVEKKYRIRLDTRNDGMCFNAFVEVPVEQ</sequence>
<dbReference type="AlphaFoldDB" id="A0A1C3HNG0"/>
<proteinExistence type="predicted"/>
<evidence type="ECO:0000256" key="1">
    <source>
        <dbReference type="SAM" id="Phobius"/>
    </source>
</evidence>
<dbReference type="RefSeq" id="WP_172689997.1">
    <property type="nucleotide sequence ID" value="NZ_LT575492.1"/>
</dbReference>
<keyword evidence="1" id="KW-1133">Transmembrane helix</keyword>
<keyword evidence="1" id="KW-0472">Membrane</keyword>
<reference evidence="2" key="1">
    <citation type="submission" date="2016-05" db="EMBL/GenBank/DDBJ databases">
        <authorList>
            <person name="Lavstsen T."/>
            <person name="Jespersen J.S."/>
        </authorList>
    </citation>
    <scope>NUCLEOTIDE SEQUENCE</scope>
    <source>
        <strain evidence="2">PWN146_assembly</strain>
    </source>
</reference>
<dbReference type="InterPro" id="IPR007973">
    <property type="entry name" value="Pilus_assembly_TraE"/>
</dbReference>
<feature type="transmembrane region" description="Helical" evidence="1">
    <location>
        <begin position="12"/>
        <end position="35"/>
    </location>
</feature>
<gene>
    <name evidence="2" type="ORF">PWN146_05345</name>
</gene>
<protein>
    <submittedName>
        <fullName evidence="2">TraE protein</fullName>
    </submittedName>
</protein>
<name>A0A1C3HNG0_SERMA</name>
<accession>A0A1C3HNG0</accession>
<evidence type="ECO:0000313" key="2">
    <source>
        <dbReference type="EMBL" id="SAY46576.1"/>
    </source>
</evidence>
<dbReference type="Pfam" id="PF05309">
    <property type="entry name" value="TraE"/>
    <property type="match status" value="1"/>
</dbReference>
<dbReference type="EMBL" id="LT575492">
    <property type="protein sequence ID" value="SAY46576.1"/>
    <property type="molecule type" value="Genomic_DNA"/>
</dbReference>
<organism evidence="2">
    <name type="scientific">Serratia marcescens</name>
    <dbReference type="NCBI Taxonomy" id="615"/>
    <lineage>
        <taxon>Bacteria</taxon>
        <taxon>Pseudomonadati</taxon>
        <taxon>Pseudomonadota</taxon>
        <taxon>Gammaproteobacteria</taxon>
        <taxon>Enterobacterales</taxon>
        <taxon>Yersiniaceae</taxon>
        <taxon>Serratia</taxon>
    </lineage>
</organism>